<evidence type="ECO:0000313" key="6">
    <source>
        <dbReference type="Proteomes" id="UP000031866"/>
    </source>
</evidence>
<gene>
    <name evidence="5" type="ORF">LF65_05388</name>
</gene>
<dbReference type="OrthoDB" id="7330654at2"/>
<keyword evidence="2 4" id="KW-0808">Transferase</keyword>
<dbReference type="PANTHER" id="PTHR11104">
    <property type="entry name" value="AMINOGLYCOSIDE N3-ACETYLTRANSFERASE"/>
    <property type="match status" value="1"/>
</dbReference>
<protein>
    <recommendedName>
        <fullName evidence="4">Aminoglycoside N(3)-acetyltransferase</fullName>
        <ecNumber evidence="4">2.3.1.-</ecNumber>
    </recommendedName>
</protein>
<dbReference type="RefSeq" id="WP_041900359.1">
    <property type="nucleotide sequence ID" value="NZ_CP010086.2"/>
</dbReference>
<evidence type="ECO:0000313" key="5">
    <source>
        <dbReference type="EMBL" id="AJH01909.1"/>
    </source>
</evidence>
<dbReference type="KEGG" id="cbei:LF65_05388"/>
<dbReference type="EMBL" id="CP010086">
    <property type="protein sequence ID" value="AJH01909.1"/>
    <property type="molecule type" value="Genomic_DNA"/>
</dbReference>
<dbReference type="Pfam" id="PF02522">
    <property type="entry name" value="Antibiotic_NAT"/>
    <property type="match status" value="1"/>
</dbReference>
<dbReference type="InterPro" id="IPR028345">
    <property type="entry name" value="Antibiotic_NAT-like"/>
</dbReference>
<comment type="catalytic activity">
    <reaction evidence="4">
        <text>a 2-deoxystreptamine antibiotic + acetyl-CoA = an N(3)-acetyl-2-deoxystreptamine antibiotic + CoA + H(+)</text>
        <dbReference type="Rhea" id="RHEA:12665"/>
        <dbReference type="ChEBI" id="CHEBI:15378"/>
        <dbReference type="ChEBI" id="CHEBI:57287"/>
        <dbReference type="ChEBI" id="CHEBI:57288"/>
        <dbReference type="ChEBI" id="CHEBI:57921"/>
        <dbReference type="ChEBI" id="CHEBI:77452"/>
        <dbReference type="EC" id="2.3.1.81"/>
    </reaction>
</comment>
<organism evidence="5 6">
    <name type="scientific">Clostridium beijerinckii</name>
    <name type="common">Clostridium MP</name>
    <dbReference type="NCBI Taxonomy" id="1520"/>
    <lineage>
        <taxon>Bacteria</taxon>
        <taxon>Bacillati</taxon>
        <taxon>Bacillota</taxon>
        <taxon>Clostridia</taxon>
        <taxon>Eubacteriales</taxon>
        <taxon>Clostridiaceae</taxon>
        <taxon>Clostridium</taxon>
    </lineage>
</organism>
<evidence type="ECO:0000256" key="4">
    <source>
        <dbReference type="RuleBase" id="RU365031"/>
    </source>
</evidence>
<dbReference type="GO" id="GO:0046353">
    <property type="term" value="F:aminoglycoside 3-N-acetyltransferase activity"/>
    <property type="evidence" value="ECO:0007669"/>
    <property type="project" value="UniProtKB-EC"/>
</dbReference>
<dbReference type="EC" id="2.3.1.-" evidence="4"/>
<dbReference type="STRING" id="1520.LF65_05388"/>
<dbReference type="AlphaFoldDB" id="A0A0B5QY43"/>
<name>A0A0B5QY43_CLOBE</name>
<dbReference type="InterPro" id="IPR003679">
    <property type="entry name" value="Amioglycoside_AcTrfase"/>
</dbReference>
<evidence type="ECO:0000256" key="2">
    <source>
        <dbReference type="ARBA" id="ARBA00022679"/>
    </source>
</evidence>
<evidence type="ECO:0000256" key="1">
    <source>
        <dbReference type="ARBA" id="ARBA00006383"/>
    </source>
</evidence>
<dbReference type="PANTHER" id="PTHR11104:SF0">
    <property type="entry name" value="SPBETA PROPHAGE-DERIVED AMINOGLYCOSIDE N(3')-ACETYLTRANSFERASE-LIKE PROTEIN YOKD"/>
    <property type="match status" value="1"/>
</dbReference>
<accession>A0A0B5QY43</accession>
<reference evidence="6" key="1">
    <citation type="submission" date="2014-12" db="EMBL/GenBank/DDBJ databases">
        <title>Genome sequence of Clostridium beijerinckii strain 59B.</title>
        <authorList>
            <person name="Little G.T."/>
            <person name="Minton N.P."/>
        </authorList>
    </citation>
    <scope>NUCLEOTIDE SEQUENCE [LARGE SCALE GENOMIC DNA]</scope>
    <source>
        <strain evidence="6">59B</strain>
    </source>
</reference>
<keyword evidence="3 4" id="KW-0012">Acyltransferase</keyword>
<keyword evidence="4" id="KW-0046">Antibiotic resistance</keyword>
<dbReference type="GO" id="GO:0046677">
    <property type="term" value="P:response to antibiotic"/>
    <property type="evidence" value="ECO:0007669"/>
    <property type="project" value="UniProtKB-KW"/>
</dbReference>
<evidence type="ECO:0000256" key="3">
    <source>
        <dbReference type="ARBA" id="ARBA00023315"/>
    </source>
</evidence>
<dbReference type="Proteomes" id="UP000031866">
    <property type="component" value="Chromosome"/>
</dbReference>
<comment type="similarity">
    <text evidence="1 4">Belongs to the antibiotic N-acetyltransferase family.</text>
</comment>
<sequence>MGDRKIVIKKDIVNVLQQLGVKSGQNIIVHTSMKSFGFVCGGPQIIIEALIELVGKDGTIIMPTQTWKNMDPTYGVHWEEPIEWWDIIRDNWPAYDKDITPTNTMGAVAEMFRKWPGVLRSDHPVRSFAAWGKNAQYLINNHDLSDIFGESSPIGKLYDLDGYVLLLGTGYDKNTSIHLADERADYSSKHMEENSCAIIKDGERKWVTYSTLYVDGEDFMDIGIDFEKKYRVKNTKIGNADVRFMRQREIVDFAVEWIEKNRK</sequence>
<proteinExistence type="inferred from homology"/>
<dbReference type="SUPFAM" id="SSF110710">
    <property type="entry name" value="TTHA0583/YokD-like"/>
    <property type="match status" value="1"/>
</dbReference>